<dbReference type="InterPro" id="IPR024775">
    <property type="entry name" value="DinB-like"/>
</dbReference>
<dbReference type="AlphaFoldDB" id="A0A937W434"/>
<evidence type="ECO:0000313" key="3">
    <source>
        <dbReference type="Proteomes" id="UP000712673"/>
    </source>
</evidence>
<dbReference type="SUPFAM" id="SSF109854">
    <property type="entry name" value="DinB/YfiT-like putative metalloenzymes"/>
    <property type="match status" value="1"/>
</dbReference>
<proteinExistence type="predicted"/>
<gene>
    <name evidence="2" type="ORF">FJZ47_13255</name>
</gene>
<dbReference type="Pfam" id="PF12867">
    <property type="entry name" value="DinB_2"/>
    <property type="match status" value="1"/>
</dbReference>
<evidence type="ECO:0000313" key="2">
    <source>
        <dbReference type="EMBL" id="MBM3224756.1"/>
    </source>
</evidence>
<evidence type="ECO:0000259" key="1">
    <source>
        <dbReference type="Pfam" id="PF12867"/>
    </source>
</evidence>
<protein>
    <submittedName>
        <fullName evidence="2">DinB family protein</fullName>
    </submittedName>
</protein>
<dbReference type="EMBL" id="VGLS01000398">
    <property type="protein sequence ID" value="MBM3224756.1"/>
    <property type="molecule type" value="Genomic_DNA"/>
</dbReference>
<comment type="caution">
    <text evidence="2">The sequence shown here is derived from an EMBL/GenBank/DDBJ whole genome shotgun (WGS) entry which is preliminary data.</text>
</comment>
<organism evidence="2 3">
    <name type="scientific">Tectimicrobiota bacterium</name>
    <dbReference type="NCBI Taxonomy" id="2528274"/>
    <lineage>
        <taxon>Bacteria</taxon>
        <taxon>Pseudomonadati</taxon>
        <taxon>Nitrospinota/Tectimicrobiota group</taxon>
        <taxon>Candidatus Tectimicrobiota</taxon>
    </lineage>
</organism>
<dbReference type="InterPro" id="IPR034660">
    <property type="entry name" value="DinB/YfiT-like"/>
</dbReference>
<name>A0A937W434_UNCTE</name>
<accession>A0A937W434</accession>
<sequence>MEQPTPDTKDWTWVLERPCPACHFDARTVEQQAVGATLRTIVTAWHAVLSRGAQVHQRPPARVDGGPIWSALEYGCHVRDVFLLYAERLHLMLTQDNPTFPNWDQDATAIAKRYWEDDPRTVRDDLVVAGGQLAAAFEGVHDDQWTRTGTRSDGARFTVESFAHYFLHDPIHHLQDVAKGFEALVERA</sequence>
<reference evidence="2" key="1">
    <citation type="submission" date="2019-03" db="EMBL/GenBank/DDBJ databases">
        <title>Lake Tanganyika Metagenome-Assembled Genomes (MAGs).</title>
        <authorList>
            <person name="Tran P."/>
        </authorList>
    </citation>
    <scope>NUCLEOTIDE SEQUENCE</scope>
    <source>
        <strain evidence="2">K_DeepCast_65m_m2_066</strain>
    </source>
</reference>
<feature type="domain" description="DinB-like" evidence="1">
    <location>
        <begin position="53"/>
        <end position="175"/>
    </location>
</feature>
<dbReference type="Gene3D" id="1.20.120.450">
    <property type="entry name" value="dinb family like domain"/>
    <property type="match status" value="1"/>
</dbReference>
<dbReference type="Proteomes" id="UP000712673">
    <property type="component" value="Unassembled WGS sequence"/>
</dbReference>